<dbReference type="InterPro" id="IPR020846">
    <property type="entry name" value="MFS_dom"/>
</dbReference>
<evidence type="ECO:0000256" key="3">
    <source>
        <dbReference type="ARBA" id="ARBA00022475"/>
    </source>
</evidence>
<feature type="transmembrane region" description="Helical" evidence="7">
    <location>
        <begin position="204"/>
        <end position="222"/>
    </location>
</feature>
<dbReference type="RefSeq" id="WP_209836999.1">
    <property type="nucleotide sequence ID" value="NZ_JAGGJP010000001.1"/>
</dbReference>
<dbReference type="PROSITE" id="PS50850">
    <property type="entry name" value="MFS"/>
    <property type="match status" value="1"/>
</dbReference>
<gene>
    <name evidence="9" type="ORF">ACFPOC_01225</name>
</gene>
<evidence type="ECO:0000259" key="8">
    <source>
        <dbReference type="PROSITE" id="PS50850"/>
    </source>
</evidence>
<feature type="transmembrane region" description="Helical" evidence="7">
    <location>
        <begin position="440"/>
        <end position="461"/>
    </location>
</feature>
<comment type="subcellular location">
    <subcellularLocation>
        <location evidence="1">Cell membrane</location>
        <topology evidence="1">Multi-pass membrane protein</topology>
    </subcellularLocation>
</comment>
<feature type="transmembrane region" description="Helical" evidence="7">
    <location>
        <begin position="83"/>
        <end position="102"/>
    </location>
</feature>
<evidence type="ECO:0000256" key="4">
    <source>
        <dbReference type="ARBA" id="ARBA00022692"/>
    </source>
</evidence>
<feature type="transmembrane region" description="Helical" evidence="7">
    <location>
        <begin position="272"/>
        <end position="291"/>
    </location>
</feature>
<evidence type="ECO:0000313" key="9">
    <source>
        <dbReference type="EMBL" id="MFC5565041.1"/>
    </source>
</evidence>
<dbReference type="EMBL" id="JBHSNA010000001">
    <property type="protein sequence ID" value="MFC5565041.1"/>
    <property type="molecule type" value="Genomic_DNA"/>
</dbReference>
<feature type="transmembrane region" description="Helical" evidence="7">
    <location>
        <begin position="412"/>
        <end position="434"/>
    </location>
</feature>
<dbReference type="SUPFAM" id="SSF103473">
    <property type="entry name" value="MFS general substrate transporter"/>
    <property type="match status" value="1"/>
</dbReference>
<comment type="caution">
    <text evidence="9">The sequence shown here is derived from an EMBL/GenBank/DDBJ whole genome shotgun (WGS) entry which is preliminary data.</text>
</comment>
<dbReference type="Gene3D" id="1.20.1250.20">
    <property type="entry name" value="MFS general substrate transporter like domains"/>
    <property type="match status" value="1"/>
</dbReference>
<evidence type="ECO:0000256" key="2">
    <source>
        <dbReference type="ARBA" id="ARBA00022448"/>
    </source>
</evidence>
<protein>
    <submittedName>
        <fullName evidence="9">MFS transporter</fullName>
    </submittedName>
</protein>
<keyword evidence="2" id="KW-0813">Transport</keyword>
<keyword evidence="3" id="KW-1003">Cell membrane</keyword>
<feature type="domain" description="Major facilitator superfamily (MFS) profile" evidence="8">
    <location>
        <begin position="17"/>
        <end position="468"/>
    </location>
</feature>
<feature type="transmembrane region" description="Helical" evidence="7">
    <location>
        <begin position="108"/>
        <end position="131"/>
    </location>
</feature>
<keyword evidence="6 7" id="KW-0472">Membrane</keyword>
<feature type="transmembrane region" description="Helical" evidence="7">
    <location>
        <begin position="234"/>
        <end position="251"/>
    </location>
</feature>
<keyword evidence="5 7" id="KW-1133">Transmembrane helix</keyword>
<feature type="transmembrane region" description="Helical" evidence="7">
    <location>
        <begin position="143"/>
        <end position="164"/>
    </location>
</feature>
<keyword evidence="4 7" id="KW-0812">Transmembrane</keyword>
<evidence type="ECO:0000256" key="7">
    <source>
        <dbReference type="SAM" id="Phobius"/>
    </source>
</evidence>
<name>A0ABW0S815_9RHOB</name>
<sequence length="475" mass="47975">MILPDSAALTPVRKQAILAIVLLSYVLIVLDISIVITGLEKLQAELGFSEVGLSWVSSIYTLAFGSVLLLGARAGDMHGRRRMFLLGLGLFTLASLAIGLAASPEWVIAGRAIQGLGAAVLAPSTLALLQTTFAPGPERTKALAYYAAAAGVSASVGLVLGGILADWVSWRAGFLMNVPLGLGLLIAARRCIDESARLGGRMDWAGVVMSTLGMGALVHGVVRSATAGWSDPLTLASLVIGVTALALFVRIERRAAPPLMPLRLFASRERSGAYAARLLFLGANVGFYFFISQFFQQVMGLSAAGAGLAFLPATLVNFAAALAVPRLASRFGSGPVLIASLGASALGFLGLARGVSSQADLFGLAVPMMLVGLGQGGALAPLTQSGVAGVTPDETGAASGVVNAAHQLGSSLGLAVLVAVAAAAGTGPAAGALQSGQISAALWAGLGLVVAALVLSWALILPAAPKARPAPFPAS</sequence>
<evidence type="ECO:0000256" key="6">
    <source>
        <dbReference type="ARBA" id="ARBA00023136"/>
    </source>
</evidence>
<feature type="transmembrane region" description="Helical" evidence="7">
    <location>
        <begin position="303"/>
        <end position="324"/>
    </location>
</feature>
<feature type="transmembrane region" description="Helical" evidence="7">
    <location>
        <begin position="336"/>
        <end position="355"/>
    </location>
</feature>
<accession>A0ABW0S815</accession>
<dbReference type="InterPro" id="IPR036259">
    <property type="entry name" value="MFS_trans_sf"/>
</dbReference>
<dbReference type="Proteomes" id="UP001596056">
    <property type="component" value="Unassembled WGS sequence"/>
</dbReference>
<dbReference type="PANTHER" id="PTHR42718">
    <property type="entry name" value="MAJOR FACILITATOR SUPERFAMILY MULTIDRUG TRANSPORTER MFSC"/>
    <property type="match status" value="1"/>
</dbReference>
<proteinExistence type="predicted"/>
<dbReference type="PANTHER" id="PTHR42718:SF46">
    <property type="entry name" value="BLR6921 PROTEIN"/>
    <property type="match status" value="1"/>
</dbReference>
<keyword evidence="10" id="KW-1185">Reference proteome</keyword>
<dbReference type="InterPro" id="IPR011701">
    <property type="entry name" value="MFS"/>
</dbReference>
<evidence type="ECO:0000256" key="5">
    <source>
        <dbReference type="ARBA" id="ARBA00022989"/>
    </source>
</evidence>
<feature type="transmembrane region" description="Helical" evidence="7">
    <location>
        <begin position="51"/>
        <end position="71"/>
    </location>
</feature>
<organism evidence="9 10">
    <name type="scientific">Rubellimicrobium aerolatum</name>
    <dbReference type="NCBI Taxonomy" id="490979"/>
    <lineage>
        <taxon>Bacteria</taxon>
        <taxon>Pseudomonadati</taxon>
        <taxon>Pseudomonadota</taxon>
        <taxon>Alphaproteobacteria</taxon>
        <taxon>Rhodobacterales</taxon>
        <taxon>Roseobacteraceae</taxon>
        <taxon>Rubellimicrobium</taxon>
    </lineage>
</organism>
<dbReference type="Gene3D" id="1.20.1720.10">
    <property type="entry name" value="Multidrug resistance protein D"/>
    <property type="match status" value="1"/>
</dbReference>
<feature type="transmembrane region" description="Helical" evidence="7">
    <location>
        <begin position="16"/>
        <end position="39"/>
    </location>
</feature>
<reference evidence="10" key="1">
    <citation type="journal article" date="2019" name="Int. J. Syst. Evol. Microbiol.">
        <title>The Global Catalogue of Microorganisms (GCM) 10K type strain sequencing project: providing services to taxonomists for standard genome sequencing and annotation.</title>
        <authorList>
            <consortium name="The Broad Institute Genomics Platform"/>
            <consortium name="The Broad Institute Genome Sequencing Center for Infectious Disease"/>
            <person name="Wu L."/>
            <person name="Ma J."/>
        </authorList>
    </citation>
    <scope>NUCLEOTIDE SEQUENCE [LARGE SCALE GENOMIC DNA]</scope>
    <source>
        <strain evidence="10">KACC 11588</strain>
    </source>
</reference>
<dbReference type="CDD" id="cd17321">
    <property type="entry name" value="MFS_MMR_MDR_like"/>
    <property type="match status" value="1"/>
</dbReference>
<dbReference type="Pfam" id="PF07690">
    <property type="entry name" value="MFS_1"/>
    <property type="match status" value="1"/>
</dbReference>
<evidence type="ECO:0000313" key="10">
    <source>
        <dbReference type="Proteomes" id="UP001596056"/>
    </source>
</evidence>
<evidence type="ECO:0000256" key="1">
    <source>
        <dbReference type="ARBA" id="ARBA00004651"/>
    </source>
</evidence>
<feature type="transmembrane region" description="Helical" evidence="7">
    <location>
        <begin position="170"/>
        <end position="192"/>
    </location>
</feature>